<dbReference type="InterPro" id="IPR006311">
    <property type="entry name" value="TAT_signal"/>
</dbReference>
<evidence type="ECO:0000256" key="4">
    <source>
        <dbReference type="ARBA" id="ARBA00022723"/>
    </source>
</evidence>
<dbReference type="RefSeq" id="WP_009601774.1">
    <property type="nucleotide sequence ID" value="NZ_AEIU01000075.1"/>
</dbReference>
<evidence type="ECO:0000256" key="5">
    <source>
        <dbReference type="ARBA" id="ARBA00022729"/>
    </source>
</evidence>
<keyword evidence="9" id="KW-0961">Cell wall biogenesis/degradation</keyword>
<evidence type="ECO:0000256" key="9">
    <source>
        <dbReference type="ARBA" id="ARBA00023316"/>
    </source>
</evidence>
<evidence type="ECO:0000256" key="8">
    <source>
        <dbReference type="ARBA" id="ARBA00023049"/>
    </source>
</evidence>
<sequence length="182" mass="20655">MVLSRRNFMKLAGGSIAVASCNPKALFANERESARSLAMKSLHTGECIETCYFNGRHYVESEIRKLNYLCRDFRREEVTPMDKRLFDHIDGIQNLLGIQAEVLLISGYRSPATNEELRKLSKGVAKRSYHTLGQAIDFRLDGVDLKQVRDAAFELKLGGLGYYPGSDFIHIDTGPVRYWKYG</sequence>
<dbReference type="PROSITE" id="PS51318">
    <property type="entry name" value="TAT"/>
    <property type="match status" value="1"/>
</dbReference>
<keyword evidence="5" id="KW-0732">Signal</keyword>
<evidence type="ECO:0000256" key="3">
    <source>
        <dbReference type="ARBA" id="ARBA00022670"/>
    </source>
</evidence>
<keyword evidence="12" id="KW-0449">Lipoprotein</keyword>
<accession>E3BL43</accession>
<organism evidence="12 13">
    <name type="scientific">Vibrio caribbeanicus ATCC BAA-2122</name>
    <dbReference type="NCBI Taxonomy" id="796620"/>
    <lineage>
        <taxon>Bacteria</taxon>
        <taxon>Pseudomonadati</taxon>
        <taxon>Pseudomonadota</taxon>
        <taxon>Gammaproteobacteria</taxon>
        <taxon>Vibrionales</taxon>
        <taxon>Vibrionaceae</taxon>
        <taxon>Vibrio</taxon>
    </lineage>
</organism>
<dbReference type="eggNOG" id="COG3108">
    <property type="taxonomic scope" value="Bacteria"/>
</dbReference>
<proteinExistence type="inferred from homology"/>
<dbReference type="Proteomes" id="UP000002943">
    <property type="component" value="Unassembled WGS sequence"/>
</dbReference>
<dbReference type="InterPro" id="IPR010275">
    <property type="entry name" value="MepK"/>
</dbReference>
<dbReference type="PANTHER" id="PTHR37425">
    <property type="match status" value="1"/>
</dbReference>
<protein>
    <recommendedName>
        <fullName evidence="11">Murein endopeptidase K</fullName>
    </recommendedName>
</protein>
<evidence type="ECO:0000256" key="11">
    <source>
        <dbReference type="ARBA" id="ARBA00093666"/>
    </source>
</evidence>
<dbReference type="GO" id="GO:0008237">
    <property type="term" value="F:metallopeptidase activity"/>
    <property type="evidence" value="ECO:0007669"/>
    <property type="project" value="UniProtKB-KW"/>
</dbReference>
<keyword evidence="8" id="KW-0482">Metalloprotease</keyword>
<evidence type="ECO:0000256" key="10">
    <source>
        <dbReference type="ARBA" id="ARBA00093448"/>
    </source>
</evidence>
<keyword evidence="3" id="KW-0645">Protease</keyword>
<evidence type="ECO:0000313" key="12">
    <source>
        <dbReference type="EMBL" id="EFP96387.1"/>
    </source>
</evidence>
<dbReference type="EMBL" id="AEIU01000075">
    <property type="protein sequence ID" value="EFP96387.1"/>
    <property type="molecule type" value="Genomic_DNA"/>
</dbReference>
<dbReference type="STRING" id="796620.VIBC2010_12499"/>
<evidence type="ECO:0000256" key="7">
    <source>
        <dbReference type="ARBA" id="ARBA00022833"/>
    </source>
</evidence>
<comment type="similarity">
    <text evidence="10">Belongs to the peptidase M15 family.</text>
</comment>
<comment type="caution">
    <text evidence="12">The sequence shown here is derived from an EMBL/GenBank/DDBJ whole genome shotgun (WGS) entry which is preliminary data.</text>
</comment>
<reference evidence="12 13" key="1">
    <citation type="journal article" date="2012" name="Int. J. Syst. Evol. Microbiol.">
        <title>Vibrio caribbeanicus sp. nov., isolated from the marine sponge Scleritoderma cyanea.</title>
        <authorList>
            <person name="Hoffmann M."/>
            <person name="Monday S.R."/>
            <person name="Allard M.W."/>
            <person name="Strain E.A."/>
            <person name="Whittaker P."/>
            <person name="Naum M."/>
            <person name="McCarthy P.J."/>
            <person name="Lopez J.V."/>
            <person name="Fischer M."/>
            <person name="Brown E.W."/>
        </authorList>
    </citation>
    <scope>NUCLEOTIDE SEQUENCE [LARGE SCALE GENOMIC DNA]</scope>
    <source>
        <strain evidence="12 13">ATCC BAA-2122</strain>
    </source>
</reference>
<comment type="cofactor">
    <cofactor evidence="1">
        <name>Zn(2+)</name>
        <dbReference type="ChEBI" id="CHEBI:29105"/>
    </cofactor>
</comment>
<dbReference type="CDD" id="cd14844">
    <property type="entry name" value="Zn-DD-carboxypeptidase_like"/>
    <property type="match status" value="1"/>
</dbReference>
<keyword evidence="13" id="KW-1185">Reference proteome</keyword>
<dbReference type="PROSITE" id="PS51257">
    <property type="entry name" value="PROKAR_LIPOPROTEIN"/>
    <property type="match status" value="1"/>
</dbReference>
<dbReference type="Gene3D" id="3.30.1380.10">
    <property type="match status" value="1"/>
</dbReference>
<dbReference type="GO" id="GO:0046872">
    <property type="term" value="F:metal ion binding"/>
    <property type="evidence" value="ECO:0007669"/>
    <property type="project" value="UniProtKB-KW"/>
</dbReference>
<keyword evidence="7" id="KW-0862">Zinc</keyword>
<keyword evidence="6" id="KW-0378">Hydrolase</keyword>
<evidence type="ECO:0000313" key="13">
    <source>
        <dbReference type="Proteomes" id="UP000002943"/>
    </source>
</evidence>
<dbReference type="InterPro" id="IPR009045">
    <property type="entry name" value="Zn_M74/Hedgehog-like"/>
</dbReference>
<dbReference type="GO" id="GO:0006508">
    <property type="term" value="P:proteolysis"/>
    <property type="evidence" value="ECO:0007669"/>
    <property type="project" value="UniProtKB-KW"/>
</dbReference>
<keyword evidence="4" id="KW-0479">Metal-binding</keyword>
<comment type="pathway">
    <text evidence="2">Cell wall biogenesis; cell wall polysaccharide biosynthesis.</text>
</comment>
<dbReference type="OrthoDB" id="9782994at2"/>
<dbReference type="GO" id="GO:0071555">
    <property type="term" value="P:cell wall organization"/>
    <property type="evidence" value="ECO:0007669"/>
    <property type="project" value="UniProtKB-KW"/>
</dbReference>
<dbReference type="AlphaFoldDB" id="E3BL43"/>
<evidence type="ECO:0000256" key="2">
    <source>
        <dbReference type="ARBA" id="ARBA00004776"/>
    </source>
</evidence>
<evidence type="ECO:0000256" key="6">
    <source>
        <dbReference type="ARBA" id="ARBA00022801"/>
    </source>
</evidence>
<dbReference type="Pfam" id="PF05951">
    <property type="entry name" value="Peptidase_M15_2"/>
    <property type="match status" value="1"/>
</dbReference>
<gene>
    <name evidence="12" type="ORF">VIBC2010_12499</name>
</gene>
<dbReference type="SUPFAM" id="SSF55166">
    <property type="entry name" value="Hedgehog/DD-peptidase"/>
    <property type="match status" value="1"/>
</dbReference>
<dbReference type="PANTHER" id="PTHR37425:SF1">
    <property type="entry name" value="OUTER MEMBRANE PROTEIN"/>
    <property type="match status" value="1"/>
</dbReference>
<name>E3BL43_9VIBR</name>
<evidence type="ECO:0000256" key="1">
    <source>
        <dbReference type="ARBA" id="ARBA00001947"/>
    </source>
</evidence>